<gene>
    <name evidence="2" type="ORF">SAMN04489835_0272</name>
</gene>
<dbReference type="STRING" id="370526.SAMN04489835_0272"/>
<dbReference type="InterPro" id="IPR018633">
    <property type="entry name" value="DUF2357"/>
</dbReference>
<reference evidence="3" key="1">
    <citation type="submission" date="2016-10" db="EMBL/GenBank/DDBJ databases">
        <authorList>
            <person name="Varghese N."/>
            <person name="Submissions S."/>
        </authorList>
    </citation>
    <scope>NUCLEOTIDE SEQUENCE [LARGE SCALE GENOMIC DNA]</scope>
    <source>
        <strain evidence="3">DSM 45405</strain>
    </source>
</reference>
<evidence type="ECO:0000259" key="1">
    <source>
        <dbReference type="Pfam" id="PF09823"/>
    </source>
</evidence>
<dbReference type="AlphaFoldDB" id="A0A1H6INH1"/>
<dbReference type="Proteomes" id="UP000182915">
    <property type="component" value="Chromosome I"/>
</dbReference>
<sequence length="548" mass="61957">MKRQFLTVSWKGYTLRALTSTARPPFTPTRLAFRGVDPASLSVIAHSLEMAIDAEGSAIVARPLVQENDTIDVYIDGPLPSTLSTAPNRATVRAVFRQGTFQHFTLQYRGAVGDVHWQWSTPNGQLTIELESFPTKLDYRKDFAAIRADLERIAPMLTASVSGAAGAGFETTSQNSQTTALEWMALVCRELDDLTEKMQRLLPMLRRRVDRSIRVLMSDRLRNARPISRRHQAQNRQSRPVLVQQVCDSEATPLNGHLRWEVDQLRGVVLSVTAAEWYQLLNSDLSAYVDQLLHRVTDWSNALAHIPPVMHLPNLQTNLRDPLYEGAFRHLRALRNSLIPLQGAALVGLKDLPTLYEYWVFLRIVEILRRRYAKVTSVGEPLVQRVGSQLVMVAGRRSRITLQDDAGEEVRCEYNRAFVGLPTTDQRPDSVIWIDNVDRMLIIDAKYRIQNDSEYVARFGTPGPLAADINVIHRYRDAIVHTQPPYRQIAHGGLIAFPGRDSARYRNHRFFRSWHAVRVGGVPMLPKNTAMMEEIIGSFLDNQRGGAA</sequence>
<feature type="domain" description="DUF2357" evidence="1">
    <location>
        <begin position="106"/>
        <end position="235"/>
    </location>
</feature>
<proteinExistence type="predicted"/>
<evidence type="ECO:0000313" key="3">
    <source>
        <dbReference type="Proteomes" id="UP000182915"/>
    </source>
</evidence>
<organism evidence="2 3">
    <name type="scientific">Mycolicibacterium rutilum</name>
    <name type="common">Mycobacterium rutilum</name>
    <dbReference type="NCBI Taxonomy" id="370526"/>
    <lineage>
        <taxon>Bacteria</taxon>
        <taxon>Bacillati</taxon>
        <taxon>Actinomycetota</taxon>
        <taxon>Actinomycetes</taxon>
        <taxon>Mycobacteriales</taxon>
        <taxon>Mycobacteriaceae</taxon>
        <taxon>Mycolicibacterium</taxon>
    </lineage>
</organism>
<accession>A0A1H6INH1</accession>
<dbReference type="EMBL" id="LT629971">
    <property type="protein sequence ID" value="SEH47814.1"/>
    <property type="molecule type" value="Genomic_DNA"/>
</dbReference>
<dbReference type="InterPro" id="IPR007505">
    <property type="entry name" value="PDDEXK_7"/>
</dbReference>
<protein>
    <recommendedName>
        <fullName evidence="1">DUF2357 domain-containing protein</fullName>
    </recommendedName>
</protein>
<name>A0A1H6INH1_MYCRU</name>
<keyword evidence="3" id="KW-1185">Reference proteome</keyword>
<dbReference type="Pfam" id="PF04411">
    <property type="entry name" value="PDDEXK_7"/>
    <property type="match status" value="1"/>
</dbReference>
<dbReference type="Pfam" id="PF09823">
    <property type="entry name" value="DUF2357"/>
    <property type="match status" value="1"/>
</dbReference>
<evidence type="ECO:0000313" key="2">
    <source>
        <dbReference type="EMBL" id="SEH47814.1"/>
    </source>
</evidence>